<gene>
    <name evidence="2" type="ORF">ZT3D7_G5798</name>
</gene>
<keyword evidence="3" id="KW-1185">Reference proteome</keyword>
<dbReference type="PANTHER" id="PTHR40265:SF1">
    <property type="entry name" value="GLYOXALASE-LIKE DOMAIN-CONTAINING PROTEIN"/>
    <property type="match status" value="1"/>
</dbReference>
<evidence type="ECO:0000313" key="2">
    <source>
        <dbReference type="EMBL" id="SMQ50645.1"/>
    </source>
</evidence>
<evidence type="ECO:0000313" key="3">
    <source>
        <dbReference type="Proteomes" id="UP000215127"/>
    </source>
</evidence>
<reference evidence="2 3" key="1">
    <citation type="submission" date="2016-06" db="EMBL/GenBank/DDBJ databases">
        <authorList>
            <person name="Kjaerup R.B."/>
            <person name="Dalgaard T.S."/>
            <person name="Juul-Madsen H.R."/>
        </authorList>
    </citation>
    <scope>NUCLEOTIDE SEQUENCE [LARGE SCALE GENOMIC DNA]</scope>
</reference>
<accession>A0A1X7RTB6</accession>
<feature type="domain" description="Glyoxalase-like" evidence="1">
    <location>
        <begin position="5"/>
        <end position="186"/>
    </location>
</feature>
<dbReference type="Pfam" id="PF13468">
    <property type="entry name" value="Glyoxalase_3"/>
    <property type="match status" value="1"/>
</dbReference>
<dbReference type="InterPro" id="IPR025870">
    <property type="entry name" value="Glyoxalase-like_dom"/>
</dbReference>
<organism evidence="2 3">
    <name type="scientific">Zymoseptoria tritici (strain ST99CH_3D7)</name>
    <dbReference type="NCBI Taxonomy" id="1276538"/>
    <lineage>
        <taxon>Eukaryota</taxon>
        <taxon>Fungi</taxon>
        <taxon>Dikarya</taxon>
        <taxon>Ascomycota</taxon>
        <taxon>Pezizomycotina</taxon>
        <taxon>Dothideomycetes</taxon>
        <taxon>Dothideomycetidae</taxon>
        <taxon>Mycosphaerellales</taxon>
        <taxon>Mycosphaerellaceae</taxon>
        <taxon>Zymoseptoria</taxon>
    </lineage>
</organism>
<dbReference type="PANTHER" id="PTHR40265">
    <property type="entry name" value="BLL2707 PROTEIN"/>
    <property type="match status" value="1"/>
</dbReference>
<evidence type="ECO:0000259" key="1">
    <source>
        <dbReference type="Pfam" id="PF13468"/>
    </source>
</evidence>
<dbReference type="AlphaFoldDB" id="A0A1X7RTB6"/>
<proteinExistence type="predicted"/>
<dbReference type="Gene3D" id="3.10.180.10">
    <property type="entry name" value="2,3-Dihydroxybiphenyl 1,2-Dioxygenase, domain 1"/>
    <property type="match status" value="1"/>
</dbReference>
<dbReference type="EMBL" id="LT853696">
    <property type="protein sequence ID" value="SMQ50645.1"/>
    <property type="molecule type" value="Genomic_DNA"/>
</dbReference>
<protein>
    <recommendedName>
        <fullName evidence="1">Glyoxalase-like domain-containing protein</fullName>
    </recommendedName>
</protein>
<name>A0A1X7RTB6_ZYMT9</name>
<dbReference type="Proteomes" id="UP000215127">
    <property type="component" value="Chromosome 5"/>
</dbReference>
<sequence>MTAQLDHVVLLLPHADILNPPTWLTKNFTISPGGRHADNKTENKLILFSDGTYLELIAFIDDSPSHRKGHWWDKPHGVVDYALTTVDADFPTLKLIRKRLSKTGTDISYQDPIEGGRIKPDGTELKWKVTFPTGTSRGSVPFWCHDVTPRERRVPVSREATTHPSGVLGMAGVKVSVKGAEEVEKLRKATGAIVDVGTPREEGKFEVGRPIDVQGEKPSVRIVQAEEGQKREVKLSLVLQGPKRVDDVKREIEGGLVEILFEVAP</sequence>
<dbReference type="InterPro" id="IPR029068">
    <property type="entry name" value="Glyas_Bleomycin-R_OHBP_Dase"/>
</dbReference>